<dbReference type="STRING" id="360807.ERS852392_00820"/>
<sequence>MKENCGKIENILNLALDATREEREKSLNLDVGYDVADDSWEVIVKFFGTTEELRQKLSERFPEEQAQIGIYNLTNEYAILRIPQPLVELVASMPEIEYMEKPKRLFFSVENGKRSSCINPLQTGQGTSPTSNLTGKEVLVAVIDSGIDYAHPDFCNSDGTTRIAVLWDQTLDTVYERETINLALRQESEQERYAICPSRDASGHGTHVAGIAAGNGRASNGRYRGVAYESEMIVVKLGVPRETSFPKTTELMSAVDFCIARARQYGKPIALNLSFGNNYGSHSGNSLIETYLDDMANYWKTSIVIGSGNEGSAAVHTAGKLTLNEEHEVEIAVSAYEASLNLQIWKNYVDEIGVSVIHPGGTAIGPLQRIQGTQRFQLGETNLLVYYGEPSPYNPYQEIYLDFIPVGSYIDDGIWKIRLTPIRITDGAFDMWLPAGNVLNSGTGFLNPVEETTLTIPSTATKVITVGAYDARFDQAAAFSGRGYTRATNQVKPDLVAPGVEIMSCAPGGGYQVRTGTSMATPFVTGSAALLMQWGITDGNDAYLYGEKMKAYLIRGARRLPGFTVYPNPVLGWGALCTANSIPR</sequence>
<dbReference type="InterPro" id="IPR000209">
    <property type="entry name" value="Peptidase_S8/S53_dom"/>
</dbReference>
<evidence type="ECO:0000256" key="1">
    <source>
        <dbReference type="ARBA" id="ARBA00011073"/>
    </source>
</evidence>
<evidence type="ECO:0000256" key="3">
    <source>
        <dbReference type="ARBA" id="ARBA00022801"/>
    </source>
</evidence>
<dbReference type="Pfam" id="PF00082">
    <property type="entry name" value="Peptidase_S8"/>
    <property type="match status" value="2"/>
</dbReference>
<dbReference type="InterPro" id="IPR015500">
    <property type="entry name" value="Peptidase_S8_subtilisin-rel"/>
</dbReference>
<dbReference type="CDD" id="cd07478">
    <property type="entry name" value="Peptidases_S8_CspA-like"/>
    <property type="match status" value="1"/>
</dbReference>
<protein>
    <submittedName>
        <fullName evidence="10">Peptidase S8/S53 subtilisin kexin sedolisin</fullName>
    </submittedName>
</protein>
<dbReference type="Pfam" id="PF18425">
    <property type="entry name" value="CspB_prodomain"/>
    <property type="match status" value="1"/>
</dbReference>
<dbReference type="Gene3D" id="3.40.50.200">
    <property type="entry name" value="Peptidase S8/S53 domain"/>
    <property type="match status" value="1"/>
</dbReference>
<feature type="active site" description="Charge relay system" evidence="5 6">
    <location>
        <position position="204"/>
    </location>
</feature>
<dbReference type="InterPro" id="IPR050131">
    <property type="entry name" value="Peptidase_S8_subtilisin-like"/>
</dbReference>
<dbReference type="InterPro" id="IPR041365">
    <property type="entry name" value="CspB_prodomain"/>
</dbReference>
<dbReference type="PROSITE" id="PS00138">
    <property type="entry name" value="SUBTILASE_SER"/>
    <property type="match status" value="1"/>
</dbReference>
<feature type="active site" description="Charge relay system" evidence="5 6">
    <location>
        <position position="144"/>
    </location>
</feature>
<feature type="domain" description="Csp protease B prodomain" evidence="9">
    <location>
        <begin position="7"/>
        <end position="103"/>
    </location>
</feature>
<dbReference type="EMBL" id="CVRS01000092">
    <property type="protein sequence ID" value="CRL41449.1"/>
    <property type="molecule type" value="Genomic_DNA"/>
</dbReference>
<dbReference type="GO" id="GO:0004252">
    <property type="term" value="F:serine-type endopeptidase activity"/>
    <property type="evidence" value="ECO:0007669"/>
    <property type="project" value="UniProtKB-UniRule"/>
</dbReference>
<keyword evidence="3 6" id="KW-0378">Hydrolase</keyword>
<dbReference type="SUPFAM" id="SSF52743">
    <property type="entry name" value="Subtilisin-like"/>
    <property type="match status" value="1"/>
</dbReference>
<reference evidence="11" key="1">
    <citation type="submission" date="2015-05" db="EMBL/GenBank/DDBJ databases">
        <authorList>
            <consortium name="Pathogen Informatics"/>
        </authorList>
    </citation>
    <scope>NUCLEOTIDE SEQUENCE [LARGE SCALE GENOMIC DNA]</scope>
    <source>
        <strain evidence="11">L1-83</strain>
    </source>
</reference>
<comment type="similarity">
    <text evidence="1 6 7">Belongs to the peptidase S8 family.</text>
</comment>
<evidence type="ECO:0000259" key="8">
    <source>
        <dbReference type="Pfam" id="PF00082"/>
    </source>
</evidence>
<feature type="active site" description="Charge relay system" evidence="5 6">
    <location>
        <position position="518"/>
    </location>
</feature>
<name>A0A0M6WW77_9FIRM</name>
<dbReference type="Gene3D" id="3.30.70.2980">
    <property type="match status" value="1"/>
</dbReference>
<proteinExistence type="inferred from homology"/>
<evidence type="ECO:0000256" key="5">
    <source>
        <dbReference type="PIRSR" id="PIRSR615500-1"/>
    </source>
</evidence>
<evidence type="ECO:0000256" key="4">
    <source>
        <dbReference type="ARBA" id="ARBA00022825"/>
    </source>
</evidence>
<gene>
    <name evidence="10" type="ORF">RIL183_05931</name>
</gene>
<feature type="domain" description="Peptidase S8/S53" evidence="8">
    <location>
        <begin position="135"/>
        <end position="369"/>
    </location>
</feature>
<dbReference type="PANTHER" id="PTHR43806:SF11">
    <property type="entry name" value="CEREVISIN-RELATED"/>
    <property type="match status" value="1"/>
</dbReference>
<dbReference type="OrthoDB" id="9762689at2"/>
<dbReference type="PANTHER" id="PTHR43806">
    <property type="entry name" value="PEPTIDASE S8"/>
    <property type="match status" value="1"/>
</dbReference>
<evidence type="ECO:0000256" key="6">
    <source>
        <dbReference type="PROSITE-ProRule" id="PRU01240"/>
    </source>
</evidence>
<dbReference type="InterPro" id="IPR017310">
    <property type="entry name" value="Pept_S8A_subtilisin_clostridia"/>
</dbReference>
<dbReference type="PROSITE" id="PS00136">
    <property type="entry name" value="SUBTILASE_ASP"/>
    <property type="match status" value="1"/>
</dbReference>
<dbReference type="InterPro" id="IPR023827">
    <property type="entry name" value="Peptidase_S8_Asp-AS"/>
</dbReference>
<dbReference type="InterPro" id="IPR034045">
    <property type="entry name" value="Pep_S8_CspA-like"/>
</dbReference>
<keyword evidence="4 6" id="KW-0720">Serine protease</keyword>
<feature type="domain" description="Peptidase S8/S53" evidence="8">
    <location>
        <begin position="439"/>
        <end position="574"/>
    </location>
</feature>
<dbReference type="GO" id="GO:0006508">
    <property type="term" value="P:proteolysis"/>
    <property type="evidence" value="ECO:0007669"/>
    <property type="project" value="UniProtKB-KW"/>
</dbReference>
<evidence type="ECO:0000259" key="9">
    <source>
        <dbReference type="Pfam" id="PF18425"/>
    </source>
</evidence>
<dbReference type="PROSITE" id="PS00137">
    <property type="entry name" value="SUBTILASE_HIS"/>
    <property type="match status" value="1"/>
</dbReference>
<evidence type="ECO:0000256" key="7">
    <source>
        <dbReference type="RuleBase" id="RU003355"/>
    </source>
</evidence>
<accession>A0A0M6WW77</accession>
<dbReference type="InterPro" id="IPR022398">
    <property type="entry name" value="Peptidase_S8_His-AS"/>
</dbReference>
<evidence type="ECO:0000313" key="10">
    <source>
        <dbReference type="EMBL" id="CRL41449.1"/>
    </source>
</evidence>
<dbReference type="InterPro" id="IPR023828">
    <property type="entry name" value="Peptidase_S8_Ser-AS"/>
</dbReference>
<keyword evidence="11" id="KW-1185">Reference proteome</keyword>
<evidence type="ECO:0000256" key="2">
    <source>
        <dbReference type="ARBA" id="ARBA00022670"/>
    </source>
</evidence>
<dbReference type="Gene3D" id="2.60.120.1290">
    <property type="match status" value="1"/>
</dbReference>
<dbReference type="PRINTS" id="PR00723">
    <property type="entry name" value="SUBTILISIN"/>
</dbReference>
<dbReference type="InterPro" id="IPR036852">
    <property type="entry name" value="Peptidase_S8/S53_dom_sf"/>
</dbReference>
<dbReference type="Proteomes" id="UP000049828">
    <property type="component" value="Unassembled WGS sequence"/>
</dbReference>
<evidence type="ECO:0000313" key="11">
    <source>
        <dbReference type="Proteomes" id="UP000049828"/>
    </source>
</evidence>
<dbReference type="AlphaFoldDB" id="A0A0M6WW77"/>
<organism evidence="10 11">
    <name type="scientific">Roseburia inulinivorans</name>
    <dbReference type="NCBI Taxonomy" id="360807"/>
    <lineage>
        <taxon>Bacteria</taxon>
        <taxon>Bacillati</taxon>
        <taxon>Bacillota</taxon>
        <taxon>Clostridia</taxon>
        <taxon>Lachnospirales</taxon>
        <taxon>Lachnospiraceae</taxon>
        <taxon>Roseburia</taxon>
    </lineage>
</organism>
<dbReference type="PIRSF" id="PIRSF037894">
    <property type="entry name" value="Subtilisin_rel_CspABC"/>
    <property type="match status" value="1"/>
</dbReference>
<keyword evidence="2 6" id="KW-0645">Protease</keyword>
<dbReference type="PROSITE" id="PS51892">
    <property type="entry name" value="SUBTILASE"/>
    <property type="match status" value="1"/>
</dbReference>